<keyword evidence="5" id="KW-0186">Copper</keyword>
<dbReference type="Pfam" id="PF07732">
    <property type="entry name" value="Cu-oxidase_3"/>
    <property type="match status" value="1"/>
</dbReference>
<keyword evidence="4" id="KW-0560">Oxidoreductase</keyword>
<feature type="domain" description="Plastocyanin-like" evidence="10">
    <location>
        <begin position="531"/>
        <end position="645"/>
    </location>
</feature>
<dbReference type="Pfam" id="PF00394">
    <property type="entry name" value="Cu-oxidase"/>
    <property type="match status" value="1"/>
</dbReference>
<dbReference type="CDD" id="cd13850">
    <property type="entry name" value="CuRO_1_Abr2_like"/>
    <property type="match status" value="1"/>
</dbReference>
<dbReference type="InterPro" id="IPR011707">
    <property type="entry name" value="Cu-oxidase-like_N"/>
</dbReference>
<evidence type="ECO:0000256" key="8">
    <source>
        <dbReference type="SAM" id="SignalP"/>
    </source>
</evidence>
<dbReference type="PROSITE" id="PS00079">
    <property type="entry name" value="MULTICOPPER_OXIDASE1"/>
    <property type="match status" value="1"/>
</dbReference>
<sequence length="702" mass="76964">MSVLTFQVWLAFFLLSTRHVQATLRTYHFTLHSAQRSPDGFPREVYLINGQQPGPMIDVEEGDDLEVFVQNELPVETTIHWHGLLQRGSPEMDGVPGVTQYPIPPGGNFTYQFSVGNEYGFFWYHSHFRAYYNDAIRGPLLIRPSSSRRRPFEDLASNGDERDAMLEAERNATSVLLNDWTHELSDTIYARYFETGAFPHCVDSILANGLGRVECLPEYILDAGPGLGLETAATSGVATTTPASMSSSVGMDMSGMMNRMMDSMPDTMSMEDQSSMPIMSLTESSNPTMATTDMVSMAGSTGMAQPMKSLGPRGCTPPMMFRNGYNMSSLPSETCVNTTARQLKIPAKSSQGWLALNLVNSGAVSAIRVSLDAHSMLVYAADGLYVTPQEVKVLPIAIGQRYSVMIKLDQPEASYYLRFATYPSGDMQQVLEGQAIVSYISDAKFTATADVSFDSTSSWMFTNGSAKHRNTELVESKLSPFEGNKPPPKAADVTRLFEINQTDIVTWVVDRYPYSEPKIPIIYGNVSDAWQANTTLHMPSNSTVDIVMSVANGSMDAMGHPMHLHGHKFWVLGSGTGTFPYRSLTDAPSSVINLENPPYRDTTDLPPSGWLAVRYITDNPGAWLLHCHFQWHIVSGMALVLVEGQDQLPGLVGSAPPNTSKTNPSQNSSISSPSRTGSAWVNNLNMPGIVTGLILVIMSVLM</sequence>
<evidence type="ECO:0000256" key="1">
    <source>
        <dbReference type="ARBA" id="ARBA00010609"/>
    </source>
</evidence>
<accession>A0A9W9QZI7</accession>
<feature type="domain" description="Plastocyanin-like" evidence="9">
    <location>
        <begin position="356"/>
        <end position="425"/>
    </location>
</feature>
<dbReference type="InterPro" id="IPR011706">
    <property type="entry name" value="Cu-oxidase_C"/>
</dbReference>
<dbReference type="InterPro" id="IPR008972">
    <property type="entry name" value="Cupredoxin"/>
</dbReference>
<keyword evidence="2" id="KW-0479">Metal-binding</keyword>
<evidence type="ECO:0000259" key="11">
    <source>
        <dbReference type="Pfam" id="PF07732"/>
    </source>
</evidence>
<dbReference type="Proteomes" id="UP001148299">
    <property type="component" value="Unassembled WGS sequence"/>
</dbReference>
<dbReference type="GO" id="GO:0016491">
    <property type="term" value="F:oxidoreductase activity"/>
    <property type="evidence" value="ECO:0007669"/>
    <property type="project" value="UniProtKB-KW"/>
</dbReference>
<evidence type="ECO:0000259" key="9">
    <source>
        <dbReference type="Pfam" id="PF00394"/>
    </source>
</evidence>
<reference evidence="12" key="1">
    <citation type="submission" date="2022-12" db="EMBL/GenBank/DDBJ databases">
        <authorList>
            <person name="Petersen C."/>
        </authorList>
    </citation>
    <scope>NUCLEOTIDE SEQUENCE</scope>
    <source>
        <strain evidence="12">IBT 35675</strain>
    </source>
</reference>
<dbReference type="GO" id="GO:0005507">
    <property type="term" value="F:copper ion binding"/>
    <property type="evidence" value="ECO:0007669"/>
    <property type="project" value="InterPro"/>
</dbReference>
<dbReference type="PROSITE" id="PS00080">
    <property type="entry name" value="MULTICOPPER_OXIDASE2"/>
    <property type="match status" value="1"/>
</dbReference>
<feature type="compositionally biased region" description="Low complexity" evidence="7">
    <location>
        <begin position="660"/>
        <end position="674"/>
    </location>
</feature>
<comment type="similarity">
    <text evidence="1">Belongs to the multicopper oxidase family.</text>
</comment>
<keyword evidence="6" id="KW-0325">Glycoprotein</keyword>
<reference evidence="12" key="2">
    <citation type="journal article" date="2023" name="IMA Fungus">
        <title>Comparative genomic study of the Penicillium genus elucidates a diverse pangenome and 15 lateral gene transfer events.</title>
        <authorList>
            <person name="Petersen C."/>
            <person name="Sorensen T."/>
            <person name="Nielsen M.R."/>
            <person name="Sondergaard T.E."/>
            <person name="Sorensen J.L."/>
            <person name="Fitzpatrick D.A."/>
            <person name="Frisvad J.C."/>
            <person name="Nielsen K.L."/>
        </authorList>
    </citation>
    <scope>NUCLEOTIDE SEQUENCE</scope>
    <source>
        <strain evidence="12">IBT 35675</strain>
    </source>
</reference>
<dbReference type="EMBL" id="JAPZBR010000006">
    <property type="protein sequence ID" value="KAJ5350190.1"/>
    <property type="molecule type" value="Genomic_DNA"/>
</dbReference>
<dbReference type="InterPro" id="IPR002355">
    <property type="entry name" value="Cu_oxidase_Cu_BS"/>
</dbReference>
<organism evidence="12 13">
    <name type="scientific">Penicillium brevicompactum</name>
    <dbReference type="NCBI Taxonomy" id="5074"/>
    <lineage>
        <taxon>Eukaryota</taxon>
        <taxon>Fungi</taxon>
        <taxon>Dikarya</taxon>
        <taxon>Ascomycota</taxon>
        <taxon>Pezizomycotina</taxon>
        <taxon>Eurotiomycetes</taxon>
        <taxon>Eurotiomycetidae</taxon>
        <taxon>Eurotiales</taxon>
        <taxon>Aspergillaceae</taxon>
        <taxon>Penicillium</taxon>
    </lineage>
</organism>
<dbReference type="SUPFAM" id="SSF49503">
    <property type="entry name" value="Cupredoxins"/>
    <property type="match status" value="3"/>
</dbReference>
<dbReference type="PANTHER" id="PTHR11709:SF488">
    <property type="entry name" value="LACCASE-RELATED"/>
    <property type="match status" value="1"/>
</dbReference>
<protein>
    <submittedName>
        <fullName evidence="12">Uncharacterized protein</fullName>
    </submittedName>
</protein>
<dbReference type="AlphaFoldDB" id="A0A9W9QZI7"/>
<dbReference type="InterPro" id="IPR001117">
    <property type="entry name" value="Cu-oxidase_2nd"/>
</dbReference>
<evidence type="ECO:0000256" key="6">
    <source>
        <dbReference type="ARBA" id="ARBA00023180"/>
    </source>
</evidence>
<name>A0A9W9QZI7_PENBR</name>
<evidence type="ECO:0000256" key="5">
    <source>
        <dbReference type="ARBA" id="ARBA00023008"/>
    </source>
</evidence>
<comment type="caution">
    <text evidence="12">The sequence shown here is derived from an EMBL/GenBank/DDBJ whole genome shotgun (WGS) entry which is preliminary data.</text>
</comment>
<feature type="chain" id="PRO_5040891289" evidence="8">
    <location>
        <begin position="23"/>
        <end position="702"/>
    </location>
</feature>
<evidence type="ECO:0000313" key="12">
    <source>
        <dbReference type="EMBL" id="KAJ5350190.1"/>
    </source>
</evidence>
<evidence type="ECO:0000256" key="4">
    <source>
        <dbReference type="ARBA" id="ARBA00023002"/>
    </source>
</evidence>
<keyword evidence="13" id="KW-1185">Reference proteome</keyword>
<feature type="region of interest" description="Disordered" evidence="7">
    <location>
        <begin position="651"/>
        <end position="674"/>
    </location>
</feature>
<evidence type="ECO:0000256" key="7">
    <source>
        <dbReference type="SAM" id="MobiDB-lite"/>
    </source>
</evidence>
<evidence type="ECO:0000256" key="2">
    <source>
        <dbReference type="ARBA" id="ARBA00022723"/>
    </source>
</evidence>
<dbReference type="PANTHER" id="PTHR11709">
    <property type="entry name" value="MULTI-COPPER OXIDASE"/>
    <property type="match status" value="1"/>
</dbReference>
<dbReference type="Pfam" id="PF07731">
    <property type="entry name" value="Cu-oxidase_2"/>
    <property type="match status" value="1"/>
</dbReference>
<keyword evidence="3 8" id="KW-0732">Signal</keyword>
<feature type="signal peptide" evidence="8">
    <location>
        <begin position="1"/>
        <end position="22"/>
    </location>
</feature>
<proteinExistence type="inferred from homology"/>
<evidence type="ECO:0000256" key="3">
    <source>
        <dbReference type="ARBA" id="ARBA00022729"/>
    </source>
</evidence>
<evidence type="ECO:0000259" key="10">
    <source>
        <dbReference type="Pfam" id="PF07731"/>
    </source>
</evidence>
<dbReference type="OrthoDB" id="2121828at2759"/>
<dbReference type="Gene3D" id="2.60.40.420">
    <property type="entry name" value="Cupredoxins - blue copper proteins"/>
    <property type="match status" value="3"/>
</dbReference>
<dbReference type="InterPro" id="IPR045087">
    <property type="entry name" value="Cu-oxidase_fam"/>
</dbReference>
<dbReference type="InterPro" id="IPR033138">
    <property type="entry name" value="Cu_oxidase_CS"/>
</dbReference>
<evidence type="ECO:0000313" key="13">
    <source>
        <dbReference type="Proteomes" id="UP001148299"/>
    </source>
</evidence>
<gene>
    <name evidence="12" type="ORF">N7541_007917</name>
</gene>
<feature type="domain" description="Plastocyanin-like" evidence="11">
    <location>
        <begin position="33"/>
        <end position="146"/>
    </location>
</feature>